<dbReference type="VEuPathDB" id="VectorBase:AFUN012015"/>
<sequence length="104" mass="11728">TFLKTALKVGLEIVNVAGGQLWYQGVEKSLQYYYGQKIPSVNNFDININMDGLPLHKSGKNELWPILMQVHNGKTIPIMVIGIYCGLSKPENVEGYLRPFVDEM</sequence>
<dbReference type="VEuPathDB" id="VectorBase:AFUN2_004010"/>
<dbReference type="PANTHER" id="PTHR33053:SF9">
    <property type="entry name" value="AGAP000105-PA"/>
    <property type="match status" value="1"/>
</dbReference>
<accession>A0A182S0D2</accession>
<reference evidence="1" key="1">
    <citation type="submission" date="2020-05" db="UniProtKB">
        <authorList>
            <consortium name="EnsemblMetazoa"/>
        </authorList>
    </citation>
    <scope>IDENTIFICATION</scope>
    <source>
        <strain evidence="1">FUMOZ</strain>
    </source>
</reference>
<dbReference type="AlphaFoldDB" id="A0A182S0D2"/>
<dbReference type="STRING" id="62324.A0A182S0D2"/>
<proteinExistence type="predicted"/>
<dbReference type="PANTHER" id="PTHR33053">
    <property type="entry name" value="PROTEIN, PUTATIVE-RELATED"/>
    <property type="match status" value="1"/>
</dbReference>
<name>A0A182S0D2_ANOFN</name>
<evidence type="ECO:0000313" key="1">
    <source>
        <dbReference type="EnsemblMetazoa" id="AFUN012015-PA"/>
    </source>
</evidence>
<organism evidence="1">
    <name type="scientific">Anopheles funestus</name>
    <name type="common">African malaria mosquito</name>
    <dbReference type="NCBI Taxonomy" id="62324"/>
    <lineage>
        <taxon>Eukaryota</taxon>
        <taxon>Metazoa</taxon>
        <taxon>Ecdysozoa</taxon>
        <taxon>Arthropoda</taxon>
        <taxon>Hexapoda</taxon>
        <taxon>Insecta</taxon>
        <taxon>Pterygota</taxon>
        <taxon>Neoptera</taxon>
        <taxon>Endopterygota</taxon>
        <taxon>Diptera</taxon>
        <taxon>Nematocera</taxon>
        <taxon>Culicoidea</taxon>
        <taxon>Culicidae</taxon>
        <taxon>Anophelinae</taxon>
        <taxon>Anopheles</taxon>
    </lineage>
</organism>
<dbReference type="EnsemblMetazoa" id="AFUN012015-RA">
    <property type="protein sequence ID" value="AFUN012015-PA"/>
    <property type="gene ID" value="AFUN012015"/>
</dbReference>
<protein>
    <submittedName>
        <fullName evidence="1">Uncharacterized protein</fullName>
    </submittedName>
</protein>